<evidence type="ECO:0000259" key="8">
    <source>
        <dbReference type="PROSITE" id="PS50053"/>
    </source>
</evidence>
<dbReference type="EMBL" id="CAVNYO010000051">
    <property type="protein sequence ID" value="CAK5264288.1"/>
    <property type="molecule type" value="Genomic_DNA"/>
</dbReference>
<dbReference type="GO" id="GO:0045292">
    <property type="term" value="P:mRNA cis splicing, via spliceosome"/>
    <property type="evidence" value="ECO:0007669"/>
    <property type="project" value="InterPro"/>
</dbReference>
<feature type="region of interest" description="Disordered" evidence="7">
    <location>
        <begin position="581"/>
        <end position="612"/>
    </location>
</feature>
<accession>A0AAD2GXL4</accession>
<keyword evidence="3" id="KW-0747">Spliceosome</keyword>
<evidence type="ECO:0000256" key="3">
    <source>
        <dbReference type="ARBA" id="ARBA00022728"/>
    </source>
</evidence>
<gene>
    <name evidence="11" type="ORF">MYCIT1_LOCUS29691</name>
    <name evidence="10" type="ORF">MYCIT1_LOCUS4320</name>
</gene>
<dbReference type="PROSITE" id="PS50053">
    <property type="entry name" value="UBIQUITIN_2"/>
    <property type="match status" value="1"/>
</dbReference>
<evidence type="ECO:0000313" key="10">
    <source>
        <dbReference type="EMBL" id="CAK5264288.1"/>
    </source>
</evidence>
<dbReference type="GO" id="GO:0005686">
    <property type="term" value="C:U2 snRNP"/>
    <property type="evidence" value="ECO:0007669"/>
    <property type="project" value="TreeGrafter"/>
</dbReference>
<dbReference type="Pfam" id="PF00240">
    <property type="entry name" value="ubiquitin"/>
    <property type="match status" value="1"/>
</dbReference>
<feature type="region of interest" description="Disordered" evidence="7">
    <location>
        <begin position="719"/>
        <end position="741"/>
    </location>
</feature>
<comment type="caution">
    <text evidence="10">The sequence shown here is derived from an EMBL/GenBank/DDBJ whole genome shotgun (WGS) entry which is preliminary data.</text>
</comment>
<evidence type="ECO:0000256" key="1">
    <source>
        <dbReference type="ARBA" id="ARBA00004123"/>
    </source>
</evidence>
<feature type="domain" description="SURP motif" evidence="9">
    <location>
        <begin position="395"/>
        <end position="437"/>
    </location>
</feature>
<name>A0AAD2GXL4_9AGAR</name>
<evidence type="ECO:0008006" key="13">
    <source>
        <dbReference type="Google" id="ProtNLM"/>
    </source>
</evidence>
<dbReference type="PROSITE" id="PS50128">
    <property type="entry name" value="SURP"/>
    <property type="match status" value="2"/>
</dbReference>
<dbReference type="PANTHER" id="PTHR15316">
    <property type="entry name" value="SPLICEOSOME ASSOCIATED PROTEIN 114/SWAP SPLICING FACTOR-RELATED"/>
    <property type="match status" value="1"/>
</dbReference>
<dbReference type="InterPro" id="IPR022030">
    <property type="entry name" value="SF3A1_dom"/>
</dbReference>
<dbReference type="FunFam" id="1.10.10.790:FF:000001">
    <property type="entry name" value="Splicing factor 3a, subunit 1"/>
    <property type="match status" value="1"/>
</dbReference>
<dbReference type="SMART" id="SM00648">
    <property type="entry name" value="SWAP"/>
    <property type="match status" value="2"/>
</dbReference>
<evidence type="ECO:0000256" key="2">
    <source>
        <dbReference type="ARBA" id="ARBA00022664"/>
    </source>
</evidence>
<dbReference type="InterPro" id="IPR032704">
    <property type="entry name" value="Cms1"/>
</dbReference>
<reference evidence="10" key="1">
    <citation type="submission" date="2023-11" db="EMBL/GenBank/DDBJ databases">
        <authorList>
            <person name="De Vega J J."/>
            <person name="De Vega J J."/>
        </authorList>
    </citation>
    <scope>NUCLEOTIDE SEQUENCE</scope>
</reference>
<evidence type="ECO:0000256" key="4">
    <source>
        <dbReference type="ARBA" id="ARBA00022737"/>
    </source>
</evidence>
<feature type="domain" description="Ubiquitin-like" evidence="8">
    <location>
        <begin position="966"/>
        <end position="1017"/>
    </location>
</feature>
<keyword evidence="6" id="KW-0539">Nucleus</keyword>
<evidence type="ECO:0000256" key="5">
    <source>
        <dbReference type="ARBA" id="ARBA00023187"/>
    </source>
</evidence>
<feature type="compositionally biased region" description="Acidic residues" evidence="7">
    <location>
        <begin position="583"/>
        <end position="598"/>
    </location>
</feature>
<dbReference type="Proteomes" id="UP001295794">
    <property type="component" value="Unassembled WGS sequence"/>
</dbReference>
<dbReference type="SUPFAM" id="SSF54236">
    <property type="entry name" value="Ubiquitin-like"/>
    <property type="match status" value="1"/>
</dbReference>
<dbReference type="InterPro" id="IPR045146">
    <property type="entry name" value="SF3A1"/>
</dbReference>
<feature type="compositionally biased region" description="Polar residues" evidence="7">
    <location>
        <begin position="92"/>
        <end position="105"/>
    </location>
</feature>
<dbReference type="InterPro" id="IPR000626">
    <property type="entry name" value="Ubiquitin-like_dom"/>
</dbReference>
<dbReference type="SUPFAM" id="SSF109905">
    <property type="entry name" value="Surp module (SWAP domain)"/>
    <property type="match status" value="2"/>
</dbReference>
<dbReference type="AlphaFoldDB" id="A0AAD2GXL4"/>
<evidence type="ECO:0000313" key="11">
    <source>
        <dbReference type="EMBL" id="CAK5279590.1"/>
    </source>
</evidence>
<dbReference type="GO" id="GO:0071013">
    <property type="term" value="C:catalytic step 2 spliceosome"/>
    <property type="evidence" value="ECO:0007669"/>
    <property type="project" value="TreeGrafter"/>
</dbReference>
<dbReference type="Pfam" id="PF12230">
    <property type="entry name" value="PRP21_like_P"/>
    <property type="match status" value="1"/>
</dbReference>
<feature type="compositionally biased region" description="Basic and acidic residues" evidence="7">
    <location>
        <begin position="599"/>
        <end position="612"/>
    </location>
</feature>
<keyword evidence="2" id="KW-0507">mRNA processing</keyword>
<feature type="compositionally biased region" description="Acidic residues" evidence="7">
    <location>
        <begin position="20"/>
        <end position="37"/>
    </location>
</feature>
<keyword evidence="4" id="KW-0677">Repeat</keyword>
<evidence type="ECO:0000259" key="9">
    <source>
        <dbReference type="PROSITE" id="PS50128"/>
    </source>
</evidence>
<proteinExistence type="predicted"/>
<comment type="subcellular location">
    <subcellularLocation>
        <location evidence="1">Nucleus</location>
    </subcellularLocation>
</comment>
<evidence type="ECO:0000256" key="6">
    <source>
        <dbReference type="ARBA" id="ARBA00023242"/>
    </source>
</evidence>
<protein>
    <recommendedName>
        <fullName evidence="13">Pre-mRNA splicing factor</fullName>
    </recommendedName>
</protein>
<keyword evidence="12" id="KW-1185">Reference proteome</keyword>
<feature type="compositionally biased region" description="Acidic residues" evidence="7">
    <location>
        <begin position="1"/>
        <end position="13"/>
    </location>
</feature>
<dbReference type="InterPro" id="IPR029071">
    <property type="entry name" value="Ubiquitin-like_domsf"/>
</dbReference>
<evidence type="ECO:0000256" key="7">
    <source>
        <dbReference type="SAM" id="MobiDB-lite"/>
    </source>
</evidence>
<dbReference type="GO" id="GO:0071004">
    <property type="term" value="C:U2-type prespliceosome"/>
    <property type="evidence" value="ECO:0007669"/>
    <property type="project" value="TreeGrafter"/>
</dbReference>
<dbReference type="GO" id="GO:0003723">
    <property type="term" value="F:RNA binding"/>
    <property type="evidence" value="ECO:0007669"/>
    <property type="project" value="InterPro"/>
</dbReference>
<feature type="domain" description="SURP motif" evidence="9">
    <location>
        <begin position="294"/>
        <end position="338"/>
    </location>
</feature>
<dbReference type="PANTHER" id="PTHR15316:SF1">
    <property type="entry name" value="SPLICING FACTOR 3A SUBUNIT 1"/>
    <property type="match status" value="1"/>
</dbReference>
<dbReference type="Pfam" id="PF14617">
    <property type="entry name" value="CMS1"/>
    <property type="match status" value="1"/>
</dbReference>
<sequence length="1022" mass="113261">MPGGDDFEDDFVPDELVALTDEEEAEGDDDSEEQQEENDSHAHTVDGNARNEGSDLVSRAPSDTAKKRKREREREKFKEKKKRKLLLEAPTRGSSAEGTTTTDQSPPALAEYLASLQKKAFSKLSALELEDARIPVDAIVDTSAWTGPRTLDNLVDFIVKVIPDLRIRLGQRSKTNGAPTLLFLATAALRVADVTRILRDKKLRGDKGGDVAKLFAKHFKLAQHVDYLRRNKIGAAAGTPGRIGQLLCETDSLAVSALTHIILDVSFRDTKKRNMFEIPEVRDERYIVRNPSAVIDRTATFVARSANPPQFEEKIREGQRSDPKFSFLNPVDPYHGYYRHKMDRVAQGDMGEEATQEKPETGATEDVAPIDMGVEPPAPDFVLELPTISSIDLDIMKLTALFTAKRGQTFSSALAVREGRNYQFEFLRPQHSLFGYFKRLVEQYQKVLYPNKEMLQQLKSRTEEDAKWKTLEVARTHAKWEKNKRERDKKRQDDAEAERIAFAEIDWHDYHIVQTIEFTAADSNAVLPPPMSVQEVENMTLTQKRMAAMIMENTADDIEAHRAKQAAAEAEAAAAVGNVGVGMDDDANMEESDDEDAEAERKQREAEEREREIERAKALQANTMNTSGPMKIRANYVPKLGSKNTKEAMTTCSICGQQIPVDELQEHMRIELLDPKWKEQRNALEARKAQAAELQSGANVVSALRGLARTRVDIFGEEADEERRKKEEEEQRERRKEREKVVWDGHTASKTNTLDKFSTNVNFDEQIAAIHRAKGLGPQEANAIGPGIGPAAVPPPLTGTLPPAPASLPAPPLAAGKAAGQYSAAATVSSGPQPASAYPAPVMLPPLHYQGMDAAQPFGYQPPAPAMHPTRAAALAAANGALQAAQAGTVRGAEEMEDSDDGIPPAKRQRVAKLPNGQLYSEQDWITSHPHPISLQVQLPKDDSKPEWKLDGSIVTIPDLPLNLLVSTLRDRIQLHTSGSVPVSRIRLSYSGKMLNNKDTIALYNLEDEDLVVLSVRDAKKK</sequence>
<dbReference type="EMBL" id="CAVNYO010000436">
    <property type="protein sequence ID" value="CAK5279590.1"/>
    <property type="molecule type" value="Genomic_DNA"/>
</dbReference>
<dbReference type="GO" id="GO:0000381">
    <property type="term" value="P:regulation of alternative mRNA splicing, via spliceosome"/>
    <property type="evidence" value="ECO:0007669"/>
    <property type="project" value="TreeGrafter"/>
</dbReference>
<dbReference type="InterPro" id="IPR035967">
    <property type="entry name" value="SWAP/Surp_sf"/>
</dbReference>
<dbReference type="InterPro" id="IPR000061">
    <property type="entry name" value="Surp"/>
</dbReference>
<organism evidence="10 12">
    <name type="scientific">Mycena citricolor</name>
    <dbReference type="NCBI Taxonomy" id="2018698"/>
    <lineage>
        <taxon>Eukaryota</taxon>
        <taxon>Fungi</taxon>
        <taxon>Dikarya</taxon>
        <taxon>Basidiomycota</taxon>
        <taxon>Agaricomycotina</taxon>
        <taxon>Agaricomycetes</taxon>
        <taxon>Agaricomycetidae</taxon>
        <taxon>Agaricales</taxon>
        <taxon>Marasmiineae</taxon>
        <taxon>Mycenaceae</taxon>
        <taxon>Mycena</taxon>
    </lineage>
</organism>
<dbReference type="Gene3D" id="3.10.20.90">
    <property type="entry name" value="Phosphatidylinositol 3-kinase Catalytic Subunit, Chain A, domain 1"/>
    <property type="match status" value="1"/>
</dbReference>
<feature type="region of interest" description="Disordered" evidence="7">
    <location>
        <begin position="1"/>
        <end position="106"/>
    </location>
</feature>
<feature type="compositionally biased region" description="Basic and acidic residues" evidence="7">
    <location>
        <begin position="721"/>
        <end position="741"/>
    </location>
</feature>
<evidence type="ECO:0000313" key="12">
    <source>
        <dbReference type="Proteomes" id="UP001295794"/>
    </source>
</evidence>
<keyword evidence="5" id="KW-0508">mRNA splicing</keyword>
<dbReference type="Gene3D" id="1.10.10.790">
    <property type="entry name" value="Surp module"/>
    <property type="match status" value="2"/>
</dbReference>
<dbReference type="Pfam" id="PF01805">
    <property type="entry name" value="Surp"/>
    <property type="match status" value="2"/>
</dbReference>